<dbReference type="Proteomes" id="UP000631114">
    <property type="component" value="Unassembled WGS sequence"/>
</dbReference>
<sequence length="173" mass="18870">MHVSLLNRDEEVLSDIEYAKSTKKVKSCVSLSFFLVNIDRDFSHAEEVQSMMRVSSEKEVEDALGSGALAYTGIEDEDVEEEFKKLEMELGDEILIKQIFETVADSSAVVQGSLVSASSADKILSNMKMVSASSADKILSNMKMADSASWKLDTGNSVDSLTNKLSSLKLEAA</sequence>
<proteinExistence type="predicted"/>
<accession>A0A835H5W9</accession>
<dbReference type="AlphaFoldDB" id="A0A835H5W9"/>
<evidence type="ECO:0000313" key="1">
    <source>
        <dbReference type="EMBL" id="KAF9591193.1"/>
    </source>
</evidence>
<reference evidence="1 2" key="1">
    <citation type="submission" date="2020-10" db="EMBL/GenBank/DDBJ databases">
        <title>The Coptis chinensis genome and diversification of protoberbering-type alkaloids.</title>
        <authorList>
            <person name="Wang B."/>
            <person name="Shu S."/>
            <person name="Song C."/>
            <person name="Liu Y."/>
        </authorList>
    </citation>
    <scope>NUCLEOTIDE SEQUENCE [LARGE SCALE GENOMIC DNA]</scope>
    <source>
        <strain evidence="1">HL-2020</strain>
        <tissue evidence="1">Leaf</tissue>
    </source>
</reference>
<organism evidence="1 2">
    <name type="scientific">Coptis chinensis</name>
    <dbReference type="NCBI Taxonomy" id="261450"/>
    <lineage>
        <taxon>Eukaryota</taxon>
        <taxon>Viridiplantae</taxon>
        <taxon>Streptophyta</taxon>
        <taxon>Embryophyta</taxon>
        <taxon>Tracheophyta</taxon>
        <taxon>Spermatophyta</taxon>
        <taxon>Magnoliopsida</taxon>
        <taxon>Ranunculales</taxon>
        <taxon>Ranunculaceae</taxon>
        <taxon>Coptidoideae</taxon>
        <taxon>Coptis</taxon>
    </lineage>
</organism>
<comment type="caution">
    <text evidence="1">The sequence shown here is derived from an EMBL/GenBank/DDBJ whole genome shotgun (WGS) entry which is preliminary data.</text>
</comment>
<gene>
    <name evidence="1" type="ORF">IFM89_002848</name>
</gene>
<keyword evidence="2" id="KW-1185">Reference proteome</keyword>
<protein>
    <submittedName>
        <fullName evidence="1">Uncharacterized protein</fullName>
    </submittedName>
</protein>
<evidence type="ECO:0000313" key="2">
    <source>
        <dbReference type="Proteomes" id="UP000631114"/>
    </source>
</evidence>
<name>A0A835H5W9_9MAGN</name>
<dbReference type="EMBL" id="JADFTS010000008">
    <property type="protein sequence ID" value="KAF9591193.1"/>
    <property type="molecule type" value="Genomic_DNA"/>
</dbReference>